<organism evidence="9 10">
    <name type="scientific">Tetraparma gracilis</name>
    <dbReference type="NCBI Taxonomy" id="2962635"/>
    <lineage>
        <taxon>Eukaryota</taxon>
        <taxon>Sar</taxon>
        <taxon>Stramenopiles</taxon>
        <taxon>Ochrophyta</taxon>
        <taxon>Bolidophyceae</taxon>
        <taxon>Parmales</taxon>
        <taxon>Triparmaceae</taxon>
        <taxon>Tetraparma</taxon>
    </lineage>
</organism>
<evidence type="ECO:0000256" key="2">
    <source>
        <dbReference type="ARBA" id="ARBA00022490"/>
    </source>
</evidence>
<dbReference type="InterPro" id="IPR027640">
    <property type="entry name" value="Kinesin-like_fam"/>
</dbReference>
<evidence type="ECO:0000256" key="7">
    <source>
        <dbReference type="SAM" id="MobiDB-lite"/>
    </source>
</evidence>
<dbReference type="PANTHER" id="PTHR47971:SF8">
    <property type="entry name" value="KINESIN-LIKE PROTEIN"/>
    <property type="match status" value="1"/>
</dbReference>
<dbReference type="Pfam" id="PF00225">
    <property type="entry name" value="Kinesin"/>
    <property type="match status" value="2"/>
</dbReference>
<comment type="subcellular location">
    <subcellularLocation>
        <location evidence="1">Cytoplasm</location>
        <location evidence="1">Cytoskeleton</location>
    </subcellularLocation>
</comment>
<dbReference type="PROSITE" id="PS50067">
    <property type="entry name" value="KINESIN_MOTOR_2"/>
    <property type="match status" value="1"/>
</dbReference>
<keyword evidence="6" id="KW-0547">Nucleotide-binding</keyword>
<evidence type="ECO:0000256" key="6">
    <source>
        <dbReference type="PROSITE-ProRule" id="PRU00283"/>
    </source>
</evidence>
<feature type="compositionally biased region" description="Basic and acidic residues" evidence="7">
    <location>
        <begin position="273"/>
        <end position="285"/>
    </location>
</feature>
<protein>
    <recommendedName>
        <fullName evidence="8">Kinesin motor domain-containing protein</fullName>
    </recommendedName>
</protein>
<dbReference type="Proteomes" id="UP001165060">
    <property type="component" value="Unassembled WGS sequence"/>
</dbReference>
<feature type="compositionally biased region" description="Low complexity" evidence="7">
    <location>
        <begin position="99"/>
        <end position="115"/>
    </location>
</feature>
<evidence type="ECO:0000259" key="8">
    <source>
        <dbReference type="PROSITE" id="PS50067"/>
    </source>
</evidence>
<evidence type="ECO:0000256" key="4">
    <source>
        <dbReference type="ARBA" id="ARBA00023175"/>
    </source>
</evidence>
<dbReference type="EMBL" id="BRYB01004332">
    <property type="protein sequence ID" value="GMI29345.1"/>
    <property type="molecule type" value="Genomic_DNA"/>
</dbReference>
<dbReference type="Gene3D" id="3.40.850.10">
    <property type="entry name" value="Kinesin motor domain"/>
    <property type="match status" value="1"/>
</dbReference>
<evidence type="ECO:0000313" key="10">
    <source>
        <dbReference type="Proteomes" id="UP001165060"/>
    </source>
</evidence>
<keyword evidence="3" id="KW-0493">Microtubule</keyword>
<keyword evidence="2" id="KW-0963">Cytoplasm</keyword>
<accession>A0ABQ6MML6</accession>
<dbReference type="PRINTS" id="PR00380">
    <property type="entry name" value="KINESINHEAVY"/>
</dbReference>
<comment type="similarity">
    <text evidence="6">Belongs to the TRAFAC class myosin-kinesin ATPase superfamily. Kinesin family.</text>
</comment>
<sequence>MAVMDSLADWENEYNDPTAAPAPAPVPVRSSGFSSSSTSSDRRIGFNKRGSASTSALLAPSQPPATQAEVDEQFFNMLRSESPPPLPPPGSDRRRAAKAKTSASRRTTKPAAAKKPAPPPENEAQKEADAVFSNLLRSSSSSKPTPKEMQFEIGRPSGTSPRPTSAASTPRSSAPPRKPRPSSSRIPRPAISTSGEYNFDEASIEADKALYEKYAAAKKKAAGKSRSRTSSQTKPSAPAPSSSASGPANPKPLSIARKKSSAAASFEAGGASNEKDTRRNLDKRTARIRHSPHFKAFLSDFRSKHPGLNCNHNHREIRFDDAAMTQRVFNGVSVFLRKRPLFPYESKANDFDVVSVHSSSTSPADHVVIHSCTMHPDMKRMLHKPVSYACSAAFDQHASNDDVYGNVGERMVSGIAGGRGTATVLMYGQTGSGKTYTMSAIEERAARDLFPAPEDAEAAQPIVTVKYIELAGKKALDLLGRKAGAAVKIVDELPPNTMIGAGVDKYMEGEYESAGDGEAGEERVLDIVRRINSNTNEEKEEQPKIKVAWRNATELTVTSAEQLLKFIAVGKSRRATEATDVNGTSSRSHAVLQVTVTPPPGATGEEETKGVLTLIDCAGSERRNDSMYHSKERQAESAEINASLYALKECIRARVLAREKKKPGFIPYRSSLLTRVLRESFEDPAALFSIIATAAPTATDTEHTMETLKTVSSIVGLEDRIEQGENVEVKQAHLVRQSQVERIGAGGTLVMPGKWKPEQLREWLAKSNGGLFAGAAQRLKKDDGGKMIMGLTAAKLAGENGLVPGNKGLATELYNKLREESDRMAKKINNARQSNIAARKGLDVT</sequence>
<dbReference type="InterPro" id="IPR027417">
    <property type="entry name" value="P-loop_NTPase"/>
</dbReference>
<proteinExistence type="inferred from homology"/>
<evidence type="ECO:0000256" key="5">
    <source>
        <dbReference type="ARBA" id="ARBA00023212"/>
    </source>
</evidence>
<feature type="compositionally biased region" description="Basic residues" evidence="7">
    <location>
        <begin position="216"/>
        <end position="227"/>
    </location>
</feature>
<evidence type="ECO:0000313" key="9">
    <source>
        <dbReference type="EMBL" id="GMI29345.1"/>
    </source>
</evidence>
<feature type="domain" description="Kinesin motor" evidence="8">
    <location>
        <begin position="331"/>
        <end position="717"/>
    </location>
</feature>
<name>A0ABQ6MML6_9STRA</name>
<feature type="compositionally biased region" description="Low complexity" evidence="7">
    <location>
        <begin position="27"/>
        <end position="39"/>
    </location>
</feature>
<dbReference type="SMART" id="SM00129">
    <property type="entry name" value="KISc"/>
    <property type="match status" value="1"/>
</dbReference>
<comment type="caution">
    <text evidence="9">The sequence shown here is derived from an EMBL/GenBank/DDBJ whole genome shotgun (WGS) entry which is preliminary data.</text>
</comment>
<feature type="binding site" evidence="6">
    <location>
        <begin position="428"/>
        <end position="435"/>
    </location>
    <ligand>
        <name>ATP</name>
        <dbReference type="ChEBI" id="CHEBI:30616"/>
    </ligand>
</feature>
<feature type="region of interest" description="Disordered" evidence="7">
    <location>
        <begin position="216"/>
        <end position="288"/>
    </location>
</feature>
<dbReference type="SUPFAM" id="SSF52540">
    <property type="entry name" value="P-loop containing nucleoside triphosphate hydrolases"/>
    <property type="match status" value="1"/>
</dbReference>
<keyword evidence="6" id="KW-0067">ATP-binding</keyword>
<feature type="compositionally biased region" description="Low complexity" evidence="7">
    <location>
        <begin position="155"/>
        <end position="194"/>
    </location>
</feature>
<evidence type="ECO:0000256" key="3">
    <source>
        <dbReference type="ARBA" id="ARBA00022701"/>
    </source>
</evidence>
<feature type="compositionally biased region" description="Low complexity" evidence="7">
    <location>
        <begin position="230"/>
        <end position="272"/>
    </location>
</feature>
<dbReference type="PANTHER" id="PTHR47971">
    <property type="entry name" value="KINESIN-RELATED PROTEIN 6"/>
    <property type="match status" value="1"/>
</dbReference>
<dbReference type="InterPro" id="IPR001752">
    <property type="entry name" value="Kinesin_motor_dom"/>
</dbReference>
<dbReference type="InterPro" id="IPR036961">
    <property type="entry name" value="Kinesin_motor_dom_sf"/>
</dbReference>
<keyword evidence="4 6" id="KW-0505">Motor protein</keyword>
<evidence type="ECO:0000256" key="1">
    <source>
        <dbReference type="ARBA" id="ARBA00004245"/>
    </source>
</evidence>
<gene>
    <name evidence="9" type="ORF">TeGR_g7125</name>
</gene>
<keyword evidence="5" id="KW-0206">Cytoskeleton</keyword>
<reference evidence="9 10" key="1">
    <citation type="journal article" date="2023" name="Commun. Biol.">
        <title>Genome analysis of Parmales, the sister group of diatoms, reveals the evolutionary specialization of diatoms from phago-mixotrophs to photoautotrophs.</title>
        <authorList>
            <person name="Ban H."/>
            <person name="Sato S."/>
            <person name="Yoshikawa S."/>
            <person name="Yamada K."/>
            <person name="Nakamura Y."/>
            <person name="Ichinomiya M."/>
            <person name="Sato N."/>
            <person name="Blanc-Mathieu R."/>
            <person name="Endo H."/>
            <person name="Kuwata A."/>
            <person name="Ogata H."/>
        </authorList>
    </citation>
    <scope>NUCLEOTIDE SEQUENCE [LARGE SCALE GENOMIC DNA]</scope>
</reference>
<keyword evidence="10" id="KW-1185">Reference proteome</keyword>
<feature type="region of interest" description="Disordered" evidence="7">
    <location>
        <begin position="1"/>
        <end position="199"/>
    </location>
</feature>